<feature type="binding site" evidence="4">
    <location>
        <position position="73"/>
    </location>
    <ligand>
        <name>Mn(2+)</name>
        <dbReference type="ChEBI" id="CHEBI:29035"/>
        <label>1</label>
    </ligand>
</feature>
<dbReference type="Pfam" id="PF00491">
    <property type="entry name" value="Arginase"/>
    <property type="match status" value="1"/>
</dbReference>
<dbReference type="InterPro" id="IPR006035">
    <property type="entry name" value="Ureohydrolase"/>
</dbReference>
<comment type="similarity">
    <text evidence="1">Belongs to the arginase family. Agmatinase subfamily.</text>
</comment>
<evidence type="ECO:0000313" key="7">
    <source>
        <dbReference type="Proteomes" id="UP000763484"/>
    </source>
</evidence>
<dbReference type="PIRSF" id="PIRSF036979">
    <property type="entry name" value="Arginase"/>
    <property type="match status" value="1"/>
</dbReference>
<dbReference type="EMBL" id="JADFAQ010000020">
    <property type="protein sequence ID" value="MBE5728054.1"/>
    <property type="molecule type" value="Genomic_DNA"/>
</dbReference>
<reference evidence="6 7" key="1">
    <citation type="submission" date="2020-09" db="EMBL/GenBank/DDBJ databases">
        <title>Genomic characterization of a novel Parvarchaeota family in acid mine drainage sediments.</title>
        <authorList>
            <person name="Luo Z.-H."/>
        </authorList>
    </citation>
    <scope>NUCLEOTIDE SEQUENCE [LARGE SCALE GENOMIC DNA]</scope>
    <source>
        <strain evidence="6">TL1-5_bins.178</strain>
    </source>
</reference>
<dbReference type="Gene3D" id="3.40.800.10">
    <property type="entry name" value="Ureohydrolase domain"/>
    <property type="match status" value="1"/>
</dbReference>
<dbReference type="PANTHER" id="PTHR11358">
    <property type="entry name" value="ARGINASE/AGMATINASE"/>
    <property type="match status" value="1"/>
</dbReference>
<evidence type="ECO:0000256" key="3">
    <source>
        <dbReference type="ARBA" id="ARBA00022801"/>
    </source>
</evidence>
<dbReference type="PANTHER" id="PTHR11358:SF26">
    <property type="entry name" value="GUANIDINO ACID HYDROLASE, MITOCHONDRIAL"/>
    <property type="match status" value="1"/>
</dbReference>
<organism evidence="6 7">
    <name type="scientific">Candidatus Acidifodinimicrobium mancum</name>
    <dbReference type="NCBI Taxonomy" id="2898728"/>
    <lineage>
        <taxon>Archaea</taxon>
        <taxon>Candidatus Parvarchaeota</taxon>
        <taxon>Candidatus Acidifodinimicrobiaceae</taxon>
        <taxon>Candidatus Acidifodinimicrobium</taxon>
    </lineage>
</organism>
<dbReference type="PROSITE" id="PS51409">
    <property type="entry name" value="ARGINASE_2"/>
    <property type="match status" value="1"/>
</dbReference>
<sequence length="232" mass="25738">HETDYEVKDKVYTLNELELPPNMEKSIVCIKETVSDVIQDGKTPILIGGEHTITYGASLAFGKDVAFLIFDAHADFKRDMLGVEVNHASVSRLISQTKDVLIAGVRSLNLNELEEIKKRKMEMIYAEEINSTAKINELLKKLRGKKIYISVDMDVFDPSIAPGVGTPQPNGINYETFLGLLKKVTAASEVVGADINEMRPFSDGKTTEILAAKIIEDLIALIEKRASKRRST</sequence>
<keyword evidence="4" id="KW-0464">Manganese</keyword>
<gene>
    <name evidence="6" type="ORF">IHE50_01400</name>
</gene>
<proteinExistence type="inferred from homology"/>
<comment type="caution">
    <text evidence="6">The sequence shown here is derived from an EMBL/GenBank/DDBJ whole genome shotgun (WGS) entry which is preliminary data.</text>
</comment>
<evidence type="ECO:0000256" key="1">
    <source>
        <dbReference type="ARBA" id="ARBA00009227"/>
    </source>
</evidence>
<keyword evidence="2 4" id="KW-0479">Metal-binding</keyword>
<evidence type="ECO:0000256" key="4">
    <source>
        <dbReference type="PIRSR" id="PIRSR036979-1"/>
    </source>
</evidence>
<dbReference type="PROSITE" id="PS01053">
    <property type="entry name" value="ARGINASE_1"/>
    <property type="match status" value="1"/>
</dbReference>
<feature type="non-terminal residue" evidence="6">
    <location>
        <position position="1"/>
    </location>
</feature>
<name>A0A8T3UZ16_9ARCH</name>
<evidence type="ECO:0000256" key="5">
    <source>
        <dbReference type="RuleBase" id="RU003684"/>
    </source>
</evidence>
<dbReference type="GO" id="GO:0008783">
    <property type="term" value="F:agmatinase activity"/>
    <property type="evidence" value="ECO:0007669"/>
    <property type="project" value="TreeGrafter"/>
</dbReference>
<feature type="binding site" evidence="4">
    <location>
        <position position="71"/>
    </location>
    <ligand>
        <name>Mn(2+)</name>
        <dbReference type="ChEBI" id="CHEBI:29035"/>
        <label>1</label>
    </ligand>
</feature>
<dbReference type="AlphaFoldDB" id="A0A8T3UZ16"/>
<feature type="binding site" evidence="4">
    <location>
        <position position="152"/>
    </location>
    <ligand>
        <name>Mn(2+)</name>
        <dbReference type="ChEBI" id="CHEBI:29035"/>
        <label>1</label>
    </ligand>
</feature>
<feature type="binding site" evidence="4">
    <location>
        <position position="154"/>
    </location>
    <ligand>
        <name>Mn(2+)</name>
        <dbReference type="ChEBI" id="CHEBI:29035"/>
        <label>1</label>
    </ligand>
</feature>
<dbReference type="GO" id="GO:0033389">
    <property type="term" value="P:putrescine biosynthetic process from arginine, via agmatine"/>
    <property type="evidence" value="ECO:0007669"/>
    <property type="project" value="TreeGrafter"/>
</dbReference>
<dbReference type="SUPFAM" id="SSF52768">
    <property type="entry name" value="Arginase/deacetylase"/>
    <property type="match status" value="1"/>
</dbReference>
<dbReference type="InterPro" id="IPR020855">
    <property type="entry name" value="Ureohydrolase_Mn_BS"/>
</dbReference>
<feature type="binding site" evidence="4">
    <location>
        <position position="51"/>
    </location>
    <ligand>
        <name>Mn(2+)</name>
        <dbReference type="ChEBI" id="CHEBI:29035"/>
        <label>1</label>
    </ligand>
</feature>
<keyword evidence="3 5" id="KW-0378">Hydrolase</keyword>
<protein>
    <submittedName>
        <fullName evidence="6">Arginase family protein</fullName>
    </submittedName>
</protein>
<comment type="cofactor">
    <cofactor evidence="4">
        <name>Mn(2+)</name>
        <dbReference type="ChEBI" id="CHEBI:29035"/>
    </cofactor>
    <text evidence="4">Binds 2 manganese ions per subunit.</text>
</comment>
<accession>A0A8T3UZ16</accession>
<feature type="binding site" evidence="4">
    <location>
        <position position="75"/>
    </location>
    <ligand>
        <name>Mn(2+)</name>
        <dbReference type="ChEBI" id="CHEBI:29035"/>
        <label>1</label>
    </ligand>
</feature>
<dbReference type="Proteomes" id="UP000763484">
    <property type="component" value="Unassembled WGS sequence"/>
</dbReference>
<dbReference type="InterPro" id="IPR023696">
    <property type="entry name" value="Ureohydrolase_dom_sf"/>
</dbReference>
<evidence type="ECO:0000313" key="6">
    <source>
        <dbReference type="EMBL" id="MBE5728054.1"/>
    </source>
</evidence>
<evidence type="ECO:0000256" key="2">
    <source>
        <dbReference type="ARBA" id="ARBA00022723"/>
    </source>
</evidence>
<dbReference type="GO" id="GO:0046872">
    <property type="term" value="F:metal ion binding"/>
    <property type="evidence" value="ECO:0007669"/>
    <property type="project" value="UniProtKB-KW"/>
</dbReference>